<feature type="compositionally biased region" description="Low complexity" evidence="1">
    <location>
        <begin position="84"/>
        <end position="98"/>
    </location>
</feature>
<feature type="compositionally biased region" description="Pro residues" evidence="1">
    <location>
        <begin position="316"/>
        <end position="326"/>
    </location>
</feature>
<feature type="region of interest" description="Disordered" evidence="1">
    <location>
        <begin position="15"/>
        <end position="165"/>
    </location>
</feature>
<feature type="compositionally biased region" description="Basic and acidic residues" evidence="1">
    <location>
        <begin position="215"/>
        <end position="235"/>
    </location>
</feature>
<feature type="region of interest" description="Disordered" evidence="1">
    <location>
        <begin position="178"/>
        <end position="469"/>
    </location>
</feature>
<feature type="compositionally biased region" description="Basic residues" evidence="1">
    <location>
        <begin position="243"/>
        <end position="259"/>
    </location>
</feature>
<gene>
    <name evidence="2" type="primary">REXO1</name>
    <name evidence="2" type="ORF">EYF80_044037</name>
</gene>
<reference evidence="2 3" key="1">
    <citation type="submission" date="2019-03" db="EMBL/GenBank/DDBJ databases">
        <title>First draft genome of Liparis tanakae, snailfish: a comprehensive survey of snailfish specific genes.</title>
        <authorList>
            <person name="Kim W."/>
            <person name="Song I."/>
            <person name="Jeong J.-H."/>
            <person name="Kim D."/>
            <person name="Kim S."/>
            <person name="Ryu S."/>
            <person name="Song J.Y."/>
            <person name="Lee S.K."/>
        </authorList>
    </citation>
    <scope>NUCLEOTIDE SEQUENCE [LARGE SCALE GENOMIC DNA]</scope>
    <source>
        <tissue evidence="2">Muscle</tissue>
    </source>
</reference>
<feature type="compositionally biased region" description="Basic and acidic residues" evidence="1">
    <location>
        <begin position="546"/>
        <end position="562"/>
    </location>
</feature>
<accession>A0A4Z2FYX7</accession>
<evidence type="ECO:0000313" key="2">
    <source>
        <dbReference type="EMBL" id="TNN45764.1"/>
    </source>
</evidence>
<feature type="compositionally biased region" description="Low complexity" evidence="1">
    <location>
        <begin position="113"/>
        <end position="130"/>
    </location>
</feature>
<organism evidence="2 3">
    <name type="scientific">Liparis tanakae</name>
    <name type="common">Tanaka's snailfish</name>
    <dbReference type="NCBI Taxonomy" id="230148"/>
    <lineage>
        <taxon>Eukaryota</taxon>
        <taxon>Metazoa</taxon>
        <taxon>Chordata</taxon>
        <taxon>Craniata</taxon>
        <taxon>Vertebrata</taxon>
        <taxon>Euteleostomi</taxon>
        <taxon>Actinopterygii</taxon>
        <taxon>Neopterygii</taxon>
        <taxon>Teleostei</taxon>
        <taxon>Neoteleostei</taxon>
        <taxon>Acanthomorphata</taxon>
        <taxon>Eupercaria</taxon>
        <taxon>Perciformes</taxon>
        <taxon>Cottioidei</taxon>
        <taxon>Cottales</taxon>
        <taxon>Liparidae</taxon>
        <taxon>Liparis</taxon>
    </lineage>
</organism>
<feature type="compositionally biased region" description="Low complexity" evidence="1">
    <location>
        <begin position="327"/>
        <end position="336"/>
    </location>
</feature>
<evidence type="ECO:0000313" key="3">
    <source>
        <dbReference type="Proteomes" id="UP000314294"/>
    </source>
</evidence>
<dbReference type="OrthoDB" id="206335at2759"/>
<keyword evidence="2" id="KW-0378">Hydrolase</keyword>
<feature type="region of interest" description="Disordered" evidence="1">
    <location>
        <begin position="532"/>
        <end position="589"/>
    </location>
</feature>
<comment type="caution">
    <text evidence="2">The sequence shown here is derived from an EMBL/GenBank/DDBJ whole genome shotgun (WGS) entry which is preliminary data.</text>
</comment>
<sequence length="589" mass="63253">MLRSTGFFRGIDCPFYPEDSEGQAGSGGCNRPYCHFRHSRQRRPARGAPAAAEGPRRRDLRPGKKGAHFPPLEPSGTGGGAEGGMAAERGPSSATAARPRPPEPRSPDPPTPGARGPEPGAGSPEPGARSQGPGARGRAAADEHSRCDVLRNVNVGRRRGLPERTLLQQLHLYDDVTEQGYDPFNPEVVRPQAQENGTSSDSGDLSGALDLVNRAIEEVRGEVEREKRKLSRIGDEPYDPGQRKKAPPPKAAKSKKKPASHAAYDPGSYQLTAGGYSPTPGCSKYTLDADGAASNSSSTEYVPTAVRKPSSRKHAPPPPPSPPPSPKYSSSKSSPKVKYTLDNCKPSTDMEYDPLSNYTAGIAAKSKTERGGGGVGKEVKADGRKPLKLPLVIDPKKYTFSESDGESSGTEYRPYPLSSLQQRKGHRGAPWSGVAPEGKLHALTPRNQEDSAGDLNSEPFQRPPHPCLVSTAALNPAGAINTRRHAVVPLAGDVVADWVVIAEELEPTHLLQADPDMQSLPRRVAGACHCSAARENRGNPPRKNKEKRDQENKQREGTDPRLWETGPRSRRTWTGFYCFGPGAPSPPTR</sequence>
<dbReference type="AlphaFoldDB" id="A0A4Z2FYX7"/>
<feature type="compositionally biased region" description="Low complexity" evidence="1">
    <location>
        <begin position="197"/>
        <end position="211"/>
    </location>
</feature>
<protein>
    <submittedName>
        <fullName evidence="2">RNA exonuclease 1</fullName>
    </submittedName>
</protein>
<dbReference type="EMBL" id="SRLO01000826">
    <property type="protein sequence ID" value="TNN45764.1"/>
    <property type="molecule type" value="Genomic_DNA"/>
</dbReference>
<proteinExistence type="predicted"/>
<name>A0A4Z2FYX7_9TELE</name>
<keyword evidence="2" id="KW-0540">Nuclease</keyword>
<feature type="compositionally biased region" description="Basic residues" evidence="1">
    <location>
        <begin position="34"/>
        <end position="45"/>
    </location>
</feature>
<feature type="compositionally biased region" description="Basic and acidic residues" evidence="1">
    <location>
        <begin position="139"/>
        <end position="149"/>
    </location>
</feature>
<feature type="compositionally biased region" description="Polar residues" evidence="1">
    <location>
        <begin position="400"/>
        <end position="410"/>
    </location>
</feature>
<keyword evidence="3" id="KW-1185">Reference proteome</keyword>
<dbReference type="Proteomes" id="UP000314294">
    <property type="component" value="Unassembled WGS sequence"/>
</dbReference>
<dbReference type="GO" id="GO:0004527">
    <property type="term" value="F:exonuclease activity"/>
    <property type="evidence" value="ECO:0007669"/>
    <property type="project" value="UniProtKB-KW"/>
</dbReference>
<evidence type="ECO:0000256" key="1">
    <source>
        <dbReference type="SAM" id="MobiDB-lite"/>
    </source>
</evidence>
<keyword evidence="2" id="KW-0269">Exonuclease</keyword>